<evidence type="ECO:0000256" key="1">
    <source>
        <dbReference type="SAM" id="Phobius"/>
    </source>
</evidence>
<dbReference type="InterPro" id="IPR014263">
    <property type="entry name" value="Methanolan_biosynth_EpsI"/>
</dbReference>
<sequence length="221" mass="25150">MVTSMGKYWQSVLIIGLFLLATTVMLLLYHPQPETEGTYVCIDTDLYKTSLYATFVKTTVDLGQQEHLDNFPKRIGEWQGIDRDASSAVKEVLEADVLLLRTYSKAKLYQPIFLLIMQGPSQSSFHPPPMCYKSLGYKIEEEEEDKLFVKDTSWVGQINKQELTQISPTMPARARQELEFDPLPPTVQPRLRPQWASRLPELELRFVSPIQLSLLACPAAG</sequence>
<proteinExistence type="predicted"/>
<keyword evidence="1" id="KW-0472">Membrane</keyword>
<dbReference type="EMBL" id="BARU01001688">
    <property type="protein sequence ID" value="GAH19895.1"/>
    <property type="molecule type" value="Genomic_DNA"/>
</dbReference>
<gene>
    <name evidence="3" type="ORF">S03H2_04296</name>
</gene>
<dbReference type="Pfam" id="PF11984">
    <property type="entry name" value="DUF3485"/>
    <property type="match status" value="1"/>
</dbReference>
<comment type="caution">
    <text evidence="3">The sequence shown here is derived from an EMBL/GenBank/DDBJ whole genome shotgun (WGS) entry which is preliminary data.</text>
</comment>
<feature type="transmembrane region" description="Helical" evidence="1">
    <location>
        <begin position="12"/>
        <end position="29"/>
    </location>
</feature>
<accession>X1EHQ3</accession>
<reference evidence="3" key="1">
    <citation type="journal article" date="2014" name="Front. Microbiol.">
        <title>High frequency of phylogenetically diverse reductive dehalogenase-homologous genes in deep subseafloor sedimentary metagenomes.</title>
        <authorList>
            <person name="Kawai M."/>
            <person name="Futagami T."/>
            <person name="Toyoda A."/>
            <person name="Takaki Y."/>
            <person name="Nishi S."/>
            <person name="Hori S."/>
            <person name="Arai W."/>
            <person name="Tsubouchi T."/>
            <person name="Morono Y."/>
            <person name="Uchiyama I."/>
            <person name="Ito T."/>
            <person name="Fujiyama A."/>
            <person name="Inagaki F."/>
            <person name="Takami H."/>
        </authorList>
    </citation>
    <scope>NUCLEOTIDE SEQUENCE</scope>
    <source>
        <strain evidence="3">Expedition CK06-06</strain>
    </source>
</reference>
<evidence type="ECO:0000313" key="3">
    <source>
        <dbReference type="EMBL" id="GAH19895.1"/>
    </source>
</evidence>
<feature type="domain" description="Methanolan biosynthesis EpsI" evidence="2">
    <location>
        <begin position="62"/>
        <end position="148"/>
    </location>
</feature>
<keyword evidence="1" id="KW-0812">Transmembrane</keyword>
<name>X1EHQ3_9ZZZZ</name>
<dbReference type="AlphaFoldDB" id="X1EHQ3"/>
<evidence type="ECO:0000259" key="2">
    <source>
        <dbReference type="Pfam" id="PF11984"/>
    </source>
</evidence>
<protein>
    <recommendedName>
        <fullName evidence="2">Methanolan biosynthesis EpsI domain-containing protein</fullName>
    </recommendedName>
</protein>
<keyword evidence="1" id="KW-1133">Transmembrane helix</keyword>
<organism evidence="3">
    <name type="scientific">marine sediment metagenome</name>
    <dbReference type="NCBI Taxonomy" id="412755"/>
    <lineage>
        <taxon>unclassified sequences</taxon>
        <taxon>metagenomes</taxon>
        <taxon>ecological metagenomes</taxon>
    </lineage>
</organism>